<reference evidence="1 2" key="1">
    <citation type="submission" date="2022-05" db="EMBL/GenBank/DDBJ databases">
        <title>Chromosome-level reference genomes for two strains of Caenorhabditis briggsae: an improved platform for comparative genomics.</title>
        <authorList>
            <person name="Stevens L."/>
            <person name="Andersen E.C."/>
        </authorList>
    </citation>
    <scope>NUCLEOTIDE SEQUENCE [LARGE SCALE GENOMIC DNA]</scope>
    <source>
        <strain evidence="1">QX1410_ONT</strain>
        <tissue evidence="1">Whole-organism</tissue>
    </source>
</reference>
<protein>
    <submittedName>
        <fullName evidence="1">Uncharacterized protein</fullName>
    </submittedName>
</protein>
<name>A0AAE9IPM0_CAEBR</name>
<gene>
    <name evidence="1" type="ORF">L3Y34_000905</name>
</gene>
<accession>A0AAE9IPM0</accession>
<evidence type="ECO:0000313" key="1">
    <source>
        <dbReference type="EMBL" id="ULT99957.1"/>
    </source>
</evidence>
<evidence type="ECO:0000313" key="2">
    <source>
        <dbReference type="Proteomes" id="UP000827892"/>
    </source>
</evidence>
<dbReference type="EMBL" id="CP090893">
    <property type="protein sequence ID" value="ULT99957.1"/>
    <property type="molecule type" value="Genomic_DNA"/>
</dbReference>
<dbReference type="Proteomes" id="UP000827892">
    <property type="component" value="Chromosome III"/>
</dbReference>
<organism evidence="1 2">
    <name type="scientific">Caenorhabditis briggsae</name>
    <dbReference type="NCBI Taxonomy" id="6238"/>
    <lineage>
        <taxon>Eukaryota</taxon>
        <taxon>Metazoa</taxon>
        <taxon>Ecdysozoa</taxon>
        <taxon>Nematoda</taxon>
        <taxon>Chromadorea</taxon>
        <taxon>Rhabditida</taxon>
        <taxon>Rhabditina</taxon>
        <taxon>Rhabditomorpha</taxon>
        <taxon>Rhabditoidea</taxon>
        <taxon>Rhabditidae</taxon>
        <taxon>Peloderinae</taxon>
        <taxon>Caenorhabditis</taxon>
    </lineage>
</organism>
<dbReference type="AlphaFoldDB" id="A0AAE9IPM0"/>
<proteinExistence type="predicted"/>
<sequence length="97" mass="11097">MHVNTNEVTLKIRIMSRDSRYLLAGGNNTLHSEQIRAEIQRFESVHPCIYQIYDLLNLLPDGCHAISEQIREQIVSVEELYIFEAFKALIAVLAKPG</sequence>